<dbReference type="InterPro" id="IPR008802">
    <property type="entry name" value="REF"/>
</dbReference>
<dbReference type="AlphaFoldDB" id="A0A9D4U2L5"/>
<dbReference type="Proteomes" id="UP000886520">
    <property type="component" value="Chromosome 25"/>
</dbReference>
<protein>
    <submittedName>
        <fullName evidence="2">Uncharacterized protein</fullName>
    </submittedName>
</protein>
<accession>A0A9D4U2L5</accession>
<keyword evidence="3" id="KW-1185">Reference proteome</keyword>
<dbReference type="Pfam" id="PF05755">
    <property type="entry name" value="REF"/>
    <property type="match status" value="1"/>
</dbReference>
<dbReference type="EMBL" id="JABFUD020000025">
    <property type="protein sequence ID" value="KAI5059011.1"/>
    <property type="molecule type" value="Genomic_DNA"/>
</dbReference>
<proteinExistence type="inferred from homology"/>
<evidence type="ECO:0000313" key="3">
    <source>
        <dbReference type="Proteomes" id="UP000886520"/>
    </source>
</evidence>
<dbReference type="PANTHER" id="PTHR33732">
    <property type="entry name" value="REF/SRPP-LIKE PROTEIN OS05G0151300/LOC_OS05G05940"/>
    <property type="match status" value="1"/>
</dbReference>
<reference evidence="2" key="1">
    <citation type="submission" date="2021-01" db="EMBL/GenBank/DDBJ databases">
        <title>Adiantum capillus-veneris genome.</title>
        <authorList>
            <person name="Fang Y."/>
            <person name="Liao Q."/>
        </authorList>
    </citation>
    <scope>NUCLEOTIDE SEQUENCE</scope>
    <source>
        <strain evidence="2">H3</strain>
        <tissue evidence="2">Leaf</tissue>
    </source>
</reference>
<gene>
    <name evidence="2" type="ORF">GOP47_0025330</name>
</gene>
<name>A0A9D4U2L5_ADICA</name>
<sequence length="211" mass="23667">MASSSAKVELPDLKYLGFIEILAEKATKRVANVYTFAKDNTGPLKASVDGIETTIKIIIEPICNKLEGKPHELLLFVEKKVDGVVDNVDCAFFHHVKEKSFHAYDIVQQLQEIAKLLVGELQHGDILESAKTYYHTYEPVAQEWSYAAWKQFLKLPFAAHALRFATPASIFCAKKTNDVLDQLKEMHIPFASAIPNIPVDKLEEFAKAHVA</sequence>
<dbReference type="OrthoDB" id="1905464at2759"/>
<evidence type="ECO:0000256" key="1">
    <source>
        <dbReference type="ARBA" id="ARBA00009737"/>
    </source>
</evidence>
<comment type="similarity">
    <text evidence="1">Belongs to the REF/SRPP family.</text>
</comment>
<comment type="caution">
    <text evidence="2">The sequence shown here is derived from an EMBL/GenBank/DDBJ whole genome shotgun (WGS) entry which is preliminary data.</text>
</comment>
<organism evidence="2 3">
    <name type="scientific">Adiantum capillus-veneris</name>
    <name type="common">Maidenhair fern</name>
    <dbReference type="NCBI Taxonomy" id="13818"/>
    <lineage>
        <taxon>Eukaryota</taxon>
        <taxon>Viridiplantae</taxon>
        <taxon>Streptophyta</taxon>
        <taxon>Embryophyta</taxon>
        <taxon>Tracheophyta</taxon>
        <taxon>Polypodiopsida</taxon>
        <taxon>Polypodiidae</taxon>
        <taxon>Polypodiales</taxon>
        <taxon>Pteridineae</taxon>
        <taxon>Pteridaceae</taxon>
        <taxon>Vittarioideae</taxon>
        <taxon>Adiantum</taxon>
    </lineage>
</organism>
<evidence type="ECO:0000313" key="2">
    <source>
        <dbReference type="EMBL" id="KAI5059011.1"/>
    </source>
</evidence>
<dbReference type="PANTHER" id="PTHR33732:SF3">
    <property type="entry name" value="OS07G0671800 PROTEIN"/>
    <property type="match status" value="1"/>
</dbReference>